<proteinExistence type="predicted"/>
<feature type="transmembrane region" description="Helical" evidence="1">
    <location>
        <begin position="122"/>
        <end position="141"/>
    </location>
</feature>
<organism evidence="3 4">
    <name type="scientific">Brevibacterium antiquum CNRZ 918</name>
    <dbReference type="NCBI Taxonomy" id="1255637"/>
    <lineage>
        <taxon>Bacteria</taxon>
        <taxon>Bacillati</taxon>
        <taxon>Actinomycetota</taxon>
        <taxon>Actinomycetes</taxon>
        <taxon>Micrococcales</taxon>
        <taxon>Brevibacteriaceae</taxon>
        <taxon>Brevibacterium</taxon>
    </lineage>
</organism>
<dbReference type="Pfam" id="PF02517">
    <property type="entry name" value="Rce1-like"/>
    <property type="match status" value="1"/>
</dbReference>
<dbReference type="InterPro" id="IPR003675">
    <property type="entry name" value="Rce1/LyrA-like_dom"/>
</dbReference>
<feature type="domain" description="CAAX prenyl protease 2/Lysostaphin resistance protein A-like" evidence="2">
    <location>
        <begin position="153"/>
        <end position="254"/>
    </location>
</feature>
<feature type="transmembrane region" description="Helical" evidence="1">
    <location>
        <begin position="85"/>
        <end position="102"/>
    </location>
</feature>
<dbReference type="Proteomes" id="UP000234433">
    <property type="component" value="Unassembled WGS sequence"/>
</dbReference>
<dbReference type="GO" id="GO:0080120">
    <property type="term" value="P:CAAX-box protein maturation"/>
    <property type="evidence" value="ECO:0007669"/>
    <property type="project" value="UniProtKB-ARBA"/>
</dbReference>
<accession>A0A2H1KYF9</accession>
<dbReference type="AlphaFoldDB" id="A0A2H1KYF9"/>
<feature type="transmembrane region" description="Helical" evidence="1">
    <location>
        <begin position="216"/>
        <end position="235"/>
    </location>
</feature>
<keyword evidence="1" id="KW-1133">Transmembrane helix</keyword>
<gene>
    <name evidence="3" type="ORF">BANT918_03126</name>
</gene>
<evidence type="ECO:0000256" key="1">
    <source>
        <dbReference type="SAM" id="Phobius"/>
    </source>
</evidence>
<protein>
    <recommendedName>
        <fullName evidence="2">CAAX prenyl protease 2/Lysostaphin resistance protein A-like domain-containing protein</fullName>
    </recommendedName>
</protein>
<dbReference type="EMBL" id="FXZD01000016">
    <property type="protein sequence ID" value="SMY04688.1"/>
    <property type="molecule type" value="Genomic_DNA"/>
</dbReference>
<evidence type="ECO:0000313" key="3">
    <source>
        <dbReference type="EMBL" id="SMY04688.1"/>
    </source>
</evidence>
<reference evidence="3 4" key="1">
    <citation type="submission" date="2017-03" db="EMBL/GenBank/DDBJ databases">
        <authorList>
            <person name="Afonso C.L."/>
            <person name="Miller P.J."/>
            <person name="Scott M.A."/>
            <person name="Spackman E."/>
            <person name="Goraichik I."/>
            <person name="Dimitrov K.M."/>
            <person name="Suarez D.L."/>
            <person name="Swayne D.E."/>
        </authorList>
    </citation>
    <scope>NUCLEOTIDE SEQUENCE [LARGE SCALE GENOMIC DNA]</scope>
    <source>
        <strain evidence="3 4">CNRZ 918</strain>
    </source>
</reference>
<evidence type="ECO:0000313" key="4">
    <source>
        <dbReference type="Proteomes" id="UP000234433"/>
    </source>
</evidence>
<evidence type="ECO:0000259" key="2">
    <source>
        <dbReference type="Pfam" id="PF02517"/>
    </source>
</evidence>
<keyword evidence="1" id="KW-0472">Membrane</keyword>
<feature type="transmembrane region" description="Helical" evidence="1">
    <location>
        <begin position="153"/>
        <end position="173"/>
    </location>
</feature>
<keyword evidence="1" id="KW-0812">Transmembrane</keyword>
<feature type="transmembrane region" description="Helical" evidence="1">
    <location>
        <begin position="241"/>
        <end position="261"/>
    </location>
</feature>
<feature type="transmembrane region" description="Helical" evidence="1">
    <location>
        <begin position="179"/>
        <end position="209"/>
    </location>
</feature>
<dbReference type="GO" id="GO:0004175">
    <property type="term" value="F:endopeptidase activity"/>
    <property type="evidence" value="ECO:0007669"/>
    <property type="project" value="UniProtKB-ARBA"/>
</dbReference>
<name>A0A2H1KYF9_9MICO</name>
<sequence>MSGEGSSYGTGYGLLYGTPLAGRVGECRCLWRLPIHGLVYREGAEGLKRSRTAVNDLADTTIEKMMATNSTAAAGVDARRRTVRLSAGVIAAFTLALLIWAGQDPATFATEVGLGADIPPSGWIAAGLAAAVYAVYTLWAVPEIRSVVLEASWFRALAVPLALGSGLIEEMFFRHWLMSWFSAIGLGTVLQVVVSALIFAAVHTVWVVFGRSWRAVLPILLSTFGLGVLMSLVYLASGRVVLPAVVAHVAINLVIEPGLLLSSVRHTVARRSALT</sequence>